<proteinExistence type="predicted"/>
<dbReference type="EMBL" id="HG994360">
    <property type="protein sequence ID" value="CAF2084379.1"/>
    <property type="molecule type" value="Genomic_DNA"/>
</dbReference>
<dbReference type="Proteomes" id="UP001295469">
    <property type="component" value="Chromosome A06"/>
</dbReference>
<sequence>MICSSILTTSWMLVTFFNNSPFPFQQITLNSVHESSFASSLDLVTLIKKKFSLE</sequence>
<name>A0A816SJF2_BRANA</name>
<evidence type="ECO:0000313" key="1">
    <source>
        <dbReference type="EMBL" id="CAF2084379.1"/>
    </source>
</evidence>
<reference evidence="1" key="1">
    <citation type="submission" date="2021-01" db="EMBL/GenBank/DDBJ databases">
        <authorList>
            <consortium name="Genoscope - CEA"/>
            <person name="William W."/>
        </authorList>
    </citation>
    <scope>NUCLEOTIDE SEQUENCE</scope>
</reference>
<organism evidence="1">
    <name type="scientific">Brassica napus</name>
    <name type="common">Rape</name>
    <dbReference type="NCBI Taxonomy" id="3708"/>
    <lineage>
        <taxon>Eukaryota</taxon>
        <taxon>Viridiplantae</taxon>
        <taxon>Streptophyta</taxon>
        <taxon>Embryophyta</taxon>
        <taxon>Tracheophyta</taxon>
        <taxon>Spermatophyta</taxon>
        <taxon>Magnoliopsida</taxon>
        <taxon>eudicotyledons</taxon>
        <taxon>Gunneridae</taxon>
        <taxon>Pentapetalae</taxon>
        <taxon>rosids</taxon>
        <taxon>malvids</taxon>
        <taxon>Brassicales</taxon>
        <taxon>Brassicaceae</taxon>
        <taxon>Brassiceae</taxon>
        <taxon>Brassica</taxon>
    </lineage>
</organism>
<dbReference type="AlphaFoldDB" id="A0A816SJF2"/>
<accession>A0A816SJF2</accession>
<protein>
    <submittedName>
        <fullName evidence="1">(rape) hypothetical protein</fullName>
    </submittedName>
</protein>
<gene>
    <name evidence="1" type="ORF">DARMORV10_A06P15950.1</name>
</gene>